<comment type="similarity">
    <text evidence="6">Belongs to the inorganic phosphate transporter (PiT) (TC 2.A.20) family.</text>
</comment>
<dbReference type="Proteomes" id="UP000064893">
    <property type="component" value="Chromosome"/>
</dbReference>
<keyword evidence="2 6" id="KW-0813">Transport</keyword>
<dbReference type="AlphaFoldDB" id="A0A0S2I2Q5"/>
<reference evidence="8 9" key="1">
    <citation type="submission" date="2015-11" db="EMBL/GenBank/DDBJ databases">
        <title>Description and complete genome sequence of a novel strain predominating in hypersaline microbial mats and representing a new family of the Bacteriodetes phylum.</title>
        <authorList>
            <person name="Spring S."/>
            <person name="Bunk B."/>
            <person name="Sproer C."/>
            <person name="Klenk H.-P."/>
        </authorList>
    </citation>
    <scope>NUCLEOTIDE SEQUENCE [LARGE SCALE GENOMIC DNA]</scope>
    <source>
        <strain evidence="8 9">L21-Spi-D4</strain>
    </source>
</reference>
<proteinExistence type="inferred from homology"/>
<comment type="subcellular location">
    <subcellularLocation>
        <location evidence="1 6">Membrane</location>
        <topology evidence="1 6">Multi-pass membrane protein</topology>
    </subcellularLocation>
</comment>
<sequence>MDYIYLIFVIVLFALAISDLIVGVSNDAVNFLNSAIGAKAAPGYIIMIVASLGVLVGATFSGGMMEVARKGIFNPQMFNFAEIMTIFLAVMITDVILLDLFNTIGLPTSTTVSIVFELLGASVAVSVVKIAMDATETMADLGTYINSGSALAIIGGILLSVVLAFLIGSLVQYLSRLLFSFRYRRNLKWAGSAFGGIAISAIFYFIVIKGLKGTTYIPEYILEYVKTHAFTIIGVSFIGWTLILQILYGLFKTNAPRVVVIVGTFALAMAFAGNDLVNFIGVPLAGLASYKAYAASGMEASEYMMDILAQPVQSGTFILLGAGAIMIATLWTSSKAKSVVATTVDLSRQDEGEERFDATAFSRFMVRASVNFNEGVAKILPAGVRKGIESRFQRPDEPEDPGNPAFDMIRAAVNLSVASILIAIATSLKLPLSTTYVTFMVAMGTSLADRAWGRDSAVYRITGVFTVISGWFMTAIVAFSAAFLVALFLNYTNIVGIVIMVGVAAIFIIKTHAAHKSSEARKKERATENEQEFIDETGKYLDRSNNAVKTALIKASKIYFVAINGLINEDRRKLKTIRNEIHDYNNHIKDLKDNLYRFLTKLNKLTPETGHYYVQVLDYMREMAHALNYVVEPAHDHVANKHKSLKKEQQKELAELSEKISEIFNKTIHLVKETKYNELGEIVTEMEGLINHIQEMRRQQIKRIKKGAVNTRNSMLYLGLMQESKNLLLFMINLLKAQRDFVIYTEKHLD</sequence>
<evidence type="ECO:0000256" key="5">
    <source>
        <dbReference type="ARBA" id="ARBA00023136"/>
    </source>
</evidence>
<dbReference type="PANTHER" id="PTHR11101">
    <property type="entry name" value="PHOSPHATE TRANSPORTER"/>
    <property type="match status" value="1"/>
</dbReference>
<keyword evidence="5 6" id="KW-0472">Membrane</keyword>
<dbReference type="GO" id="GO:0035435">
    <property type="term" value="P:phosphate ion transmembrane transport"/>
    <property type="evidence" value="ECO:0007669"/>
    <property type="project" value="TreeGrafter"/>
</dbReference>
<evidence type="ECO:0000256" key="1">
    <source>
        <dbReference type="ARBA" id="ARBA00004141"/>
    </source>
</evidence>
<feature type="transmembrane region" description="Helical" evidence="6">
    <location>
        <begin position="187"/>
        <end position="208"/>
    </location>
</feature>
<keyword evidence="9" id="KW-1185">Reference proteome</keyword>
<feature type="transmembrane region" description="Helical" evidence="6">
    <location>
        <begin position="494"/>
        <end position="513"/>
    </location>
</feature>
<dbReference type="KEGG" id="blq:L21SP5_03087"/>
<dbReference type="PATRIC" id="fig|1307839.3.peg.3250"/>
<dbReference type="PANTHER" id="PTHR11101:SF16">
    <property type="entry name" value="PHOSPHATE TRANSPORTER"/>
    <property type="match status" value="1"/>
</dbReference>
<keyword evidence="6" id="KW-0592">Phosphate transport</keyword>
<feature type="transmembrane region" description="Helical" evidence="6">
    <location>
        <begin position="80"/>
        <end position="101"/>
    </location>
</feature>
<evidence type="ECO:0000256" key="4">
    <source>
        <dbReference type="ARBA" id="ARBA00022989"/>
    </source>
</evidence>
<keyword evidence="4 6" id="KW-1133">Transmembrane helix</keyword>
<dbReference type="GO" id="GO:0016020">
    <property type="term" value="C:membrane"/>
    <property type="evidence" value="ECO:0007669"/>
    <property type="project" value="UniProtKB-SubCell"/>
</dbReference>
<keyword evidence="7" id="KW-0175">Coiled coil</keyword>
<evidence type="ECO:0000256" key="2">
    <source>
        <dbReference type="ARBA" id="ARBA00022448"/>
    </source>
</evidence>
<dbReference type="STRING" id="1307839.L21SP5_03087"/>
<feature type="transmembrane region" description="Helical" evidence="6">
    <location>
        <begin position="312"/>
        <end position="331"/>
    </location>
</feature>
<gene>
    <name evidence="8" type="ORF">L21SP5_03087</name>
</gene>
<evidence type="ECO:0000256" key="6">
    <source>
        <dbReference type="RuleBase" id="RU363058"/>
    </source>
</evidence>
<evidence type="ECO:0000313" key="9">
    <source>
        <dbReference type="Proteomes" id="UP000064893"/>
    </source>
</evidence>
<protein>
    <recommendedName>
        <fullName evidence="6">Phosphate transporter</fullName>
    </recommendedName>
</protein>
<feature type="transmembrane region" description="Helical" evidence="6">
    <location>
        <begin position="113"/>
        <end position="132"/>
    </location>
</feature>
<feature type="transmembrane region" description="Helical" evidence="6">
    <location>
        <begin position="258"/>
        <end position="280"/>
    </location>
</feature>
<feature type="coiled-coil region" evidence="7">
    <location>
        <begin position="639"/>
        <end position="666"/>
    </location>
</feature>
<dbReference type="OrthoDB" id="1110016at2"/>
<name>A0A0S2I2Q5_9BACT</name>
<dbReference type="RefSeq" id="WP_057954059.1">
    <property type="nucleotide sequence ID" value="NZ_CP013118.1"/>
</dbReference>
<evidence type="ECO:0000313" key="8">
    <source>
        <dbReference type="EMBL" id="ALO16707.1"/>
    </source>
</evidence>
<feature type="transmembrane region" description="Helical" evidence="6">
    <location>
        <begin position="152"/>
        <end position="175"/>
    </location>
</feature>
<feature type="transmembrane region" description="Helical" evidence="6">
    <location>
        <begin position="6"/>
        <end position="29"/>
    </location>
</feature>
<feature type="transmembrane region" description="Helical" evidence="6">
    <location>
        <begin position="41"/>
        <end position="60"/>
    </location>
</feature>
<accession>A0A0S2I2Q5</accession>
<feature type="transmembrane region" description="Helical" evidence="6">
    <location>
        <begin position="228"/>
        <end position="251"/>
    </location>
</feature>
<evidence type="ECO:0000256" key="7">
    <source>
        <dbReference type="SAM" id="Coils"/>
    </source>
</evidence>
<dbReference type="EMBL" id="CP013118">
    <property type="protein sequence ID" value="ALO16707.1"/>
    <property type="molecule type" value="Genomic_DNA"/>
</dbReference>
<feature type="transmembrane region" description="Helical" evidence="6">
    <location>
        <begin position="411"/>
        <end position="428"/>
    </location>
</feature>
<evidence type="ECO:0000256" key="3">
    <source>
        <dbReference type="ARBA" id="ARBA00022692"/>
    </source>
</evidence>
<dbReference type="Pfam" id="PF01384">
    <property type="entry name" value="PHO4"/>
    <property type="match status" value="2"/>
</dbReference>
<organism evidence="8 9">
    <name type="scientific">Salinivirga cyanobacteriivorans</name>
    <dbReference type="NCBI Taxonomy" id="1307839"/>
    <lineage>
        <taxon>Bacteria</taxon>
        <taxon>Pseudomonadati</taxon>
        <taxon>Bacteroidota</taxon>
        <taxon>Bacteroidia</taxon>
        <taxon>Bacteroidales</taxon>
        <taxon>Salinivirgaceae</taxon>
        <taxon>Salinivirga</taxon>
    </lineage>
</organism>
<dbReference type="GO" id="GO:0005315">
    <property type="term" value="F:phosphate transmembrane transporter activity"/>
    <property type="evidence" value="ECO:0007669"/>
    <property type="project" value="InterPro"/>
</dbReference>
<feature type="transmembrane region" description="Helical" evidence="6">
    <location>
        <begin position="464"/>
        <end position="488"/>
    </location>
</feature>
<dbReference type="InterPro" id="IPR001204">
    <property type="entry name" value="Phos_transporter"/>
</dbReference>
<keyword evidence="3 6" id="KW-0812">Transmembrane</keyword>
<feature type="coiled-coil region" evidence="7">
    <location>
        <begin position="567"/>
        <end position="594"/>
    </location>
</feature>